<evidence type="ECO:0000313" key="3">
    <source>
        <dbReference type="Proteomes" id="UP001454036"/>
    </source>
</evidence>
<proteinExistence type="predicted"/>
<sequence length="96" mass="10460">MISEKLMKRKRVMGMPLNSQDAPELEPTLASVSEAAAILIQVFEEEQQRLKEGSQSKEARIIELEGKIQALKRHVTPIVSTEKASAGPSITATSDG</sequence>
<dbReference type="AlphaFoldDB" id="A0AAV3QXK0"/>
<dbReference type="Proteomes" id="UP001454036">
    <property type="component" value="Unassembled WGS sequence"/>
</dbReference>
<name>A0AAV3QXK0_LITER</name>
<comment type="caution">
    <text evidence="2">The sequence shown here is derived from an EMBL/GenBank/DDBJ whole genome shotgun (WGS) entry which is preliminary data.</text>
</comment>
<evidence type="ECO:0000256" key="1">
    <source>
        <dbReference type="SAM" id="MobiDB-lite"/>
    </source>
</evidence>
<dbReference type="EMBL" id="BAABME010006455">
    <property type="protein sequence ID" value="GAA0168398.1"/>
    <property type="molecule type" value="Genomic_DNA"/>
</dbReference>
<reference evidence="2 3" key="1">
    <citation type="submission" date="2024-01" db="EMBL/GenBank/DDBJ databases">
        <title>The complete chloroplast genome sequence of Lithospermum erythrorhizon: insights into the phylogenetic relationship among Boraginaceae species and the maternal lineages of purple gromwells.</title>
        <authorList>
            <person name="Okada T."/>
            <person name="Watanabe K."/>
        </authorList>
    </citation>
    <scope>NUCLEOTIDE SEQUENCE [LARGE SCALE GENOMIC DNA]</scope>
</reference>
<organism evidence="2 3">
    <name type="scientific">Lithospermum erythrorhizon</name>
    <name type="common">Purple gromwell</name>
    <name type="synonym">Lithospermum officinale var. erythrorhizon</name>
    <dbReference type="NCBI Taxonomy" id="34254"/>
    <lineage>
        <taxon>Eukaryota</taxon>
        <taxon>Viridiplantae</taxon>
        <taxon>Streptophyta</taxon>
        <taxon>Embryophyta</taxon>
        <taxon>Tracheophyta</taxon>
        <taxon>Spermatophyta</taxon>
        <taxon>Magnoliopsida</taxon>
        <taxon>eudicotyledons</taxon>
        <taxon>Gunneridae</taxon>
        <taxon>Pentapetalae</taxon>
        <taxon>asterids</taxon>
        <taxon>lamiids</taxon>
        <taxon>Boraginales</taxon>
        <taxon>Boraginaceae</taxon>
        <taxon>Boraginoideae</taxon>
        <taxon>Lithospermeae</taxon>
        <taxon>Lithospermum</taxon>
    </lineage>
</organism>
<accession>A0AAV3QXK0</accession>
<feature type="region of interest" description="Disordered" evidence="1">
    <location>
        <begin position="1"/>
        <end position="26"/>
    </location>
</feature>
<gene>
    <name evidence="2" type="ORF">LIER_23124</name>
</gene>
<keyword evidence="3" id="KW-1185">Reference proteome</keyword>
<protein>
    <submittedName>
        <fullName evidence="2">Uncharacterized protein</fullName>
    </submittedName>
</protein>
<evidence type="ECO:0000313" key="2">
    <source>
        <dbReference type="EMBL" id="GAA0168398.1"/>
    </source>
</evidence>